<accession>A0A4V2F0N8</accession>
<dbReference type="Pfam" id="PF01370">
    <property type="entry name" value="Epimerase"/>
    <property type="match status" value="1"/>
</dbReference>
<name>A0A4V2F0N8_9BACT</name>
<proteinExistence type="inferred from homology"/>
<evidence type="ECO:0000256" key="1">
    <source>
        <dbReference type="ARBA" id="ARBA00009353"/>
    </source>
</evidence>
<dbReference type="PANTHER" id="PTHR11092:SF0">
    <property type="entry name" value="EPIMERASE FAMILY PROTEIN SDR39U1"/>
    <property type="match status" value="1"/>
</dbReference>
<dbReference type="InterPro" id="IPR013549">
    <property type="entry name" value="DUF1731"/>
</dbReference>
<feature type="domain" description="DUF1731" evidence="3">
    <location>
        <begin position="259"/>
        <end position="304"/>
    </location>
</feature>
<dbReference type="NCBIfam" id="TIGR01777">
    <property type="entry name" value="yfcH"/>
    <property type="match status" value="1"/>
</dbReference>
<evidence type="ECO:0000259" key="2">
    <source>
        <dbReference type="Pfam" id="PF01370"/>
    </source>
</evidence>
<dbReference type="InterPro" id="IPR001509">
    <property type="entry name" value="Epimerase_deHydtase"/>
</dbReference>
<sequence>MQTVLITGGTGLVGSALTRLLVNKGYQVIILTRRSKPAEGAVSYAEWDPAAGTIDVKAVQQADMIVHLAGANVGEKRWTKKRKQEILDSRVKSANLIVQTLQSNPNKCRAVISASAIGWYGDDNLRPAGKTMFTEEAPADTQYLGATCKEWEESIQPVTAMGKRLVILRSGIVLSNHSGAFPSFKKPVKMGFAAILGNGRQVISWVHIEDAARLYLFAIENEHLQGIFNAVAPQPVTNEHLTVTLAQKMKGKFYISINVPSFLLKIILGEMSVEVLKSATVSSAKISKAGFQFLYPTINVAIDSLIGRLRV</sequence>
<keyword evidence="5" id="KW-1185">Reference proteome</keyword>
<comment type="caution">
    <text evidence="4">The sequence shown here is derived from an EMBL/GenBank/DDBJ whole genome shotgun (WGS) entry which is preliminary data.</text>
</comment>
<dbReference type="Proteomes" id="UP000293874">
    <property type="component" value="Unassembled WGS sequence"/>
</dbReference>
<dbReference type="SUPFAM" id="SSF51735">
    <property type="entry name" value="NAD(P)-binding Rossmann-fold domains"/>
    <property type="match status" value="1"/>
</dbReference>
<organism evidence="4 5">
    <name type="scientific">Pseudobacter ginsenosidimutans</name>
    <dbReference type="NCBI Taxonomy" id="661488"/>
    <lineage>
        <taxon>Bacteria</taxon>
        <taxon>Pseudomonadati</taxon>
        <taxon>Bacteroidota</taxon>
        <taxon>Chitinophagia</taxon>
        <taxon>Chitinophagales</taxon>
        <taxon>Chitinophagaceae</taxon>
        <taxon>Pseudobacter</taxon>
    </lineage>
</organism>
<dbReference type="RefSeq" id="WP_130541302.1">
    <property type="nucleotide sequence ID" value="NZ_CP042431.1"/>
</dbReference>
<dbReference type="OrthoDB" id="9801773at2"/>
<feature type="domain" description="NAD-dependent epimerase/dehydratase" evidence="2">
    <location>
        <begin position="4"/>
        <end position="229"/>
    </location>
</feature>
<evidence type="ECO:0000259" key="3">
    <source>
        <dbReference type="Pfam" id="PF08338"/>
    </source>
</evidence>
<reference evidence="4 5" key="1">
    <citation type="submission" date="2019-02" db="EMBL/GenBank/DDBJ databases">
        <title>Genomic Encyclopedia of Type Strains, Phase IV (KMG-IV): sequencing the most valuable type-strain genomes for metagenomic binning, comparative biology and taxonomic classification.</title>
        <authorList>
            <person name="Goeker M."/>
        </authorList>
    </citation>
    <scope>NUCLEOTIDE SEQUENCE [LARGE SCALE GENOMIC DNA]</scope>
    <source>
        <strain evidence="4 5">DSM 18116</strain>
    </source>
</reference>
<dbReference type="InterPro" id="IPR036291">
    <property type="entry name" value="NAD(P)-bd_dom_sf"/>
</dbReference>
<evidence type="ECO:0000313" key="4">
    <source>
        <dbReference type="EMBL" id="RZS70781.1"/>
    </source>
</evidence>
<gene>
    <name evidence="4" type="ORF">EV199_2676</name>
</gene>
<evidence type="ECO:0000313" key="5">
    <source>
        <dbReference type="Proteomes" id="UP000293874"/>
    </source>
</evidence>
<dbReference type="Gene3D" id="3.40.50.720">
    <property type="entry name" value="NAD(P)-binding Rossmann-like Domain"/>
    <property type="match status" value="1"/>
</dbReference>
<dbReference type="AlphaFoldDB" id="A0A4V2F0N8"/>
<dbReference type="EMBL" id="SGXA01000002">
    <property type="protein sequence ID" value="RZS70781.1"/>
    <property type="molecule type" value="Genomic_DNA"/>
</dbReference>
<dbReference type="PANTHER" id="PTHR11092">
    <property type="entry name" value="SUGAR NUCLEOTIDE EPIMERASE RELATED"/>
    <property type="match status" value="1"/>
</dbReference>
<dbReference type="InterPro" id="IPR010099">
    <property type="entry name" value="SDR39U1"/>
</dbReference>
<dbReference type="Pfam" id="PF08338">
    <property type="entry name" value="DUF1731"/>
    <property type="match status" value="1"/>
</dbReference>
<comment type="similarity">
    <text evidence="1">Belongs to the NAD(P)-dependent epimerase/dehydratase family. SDR39U1 subfamily.</text>
</comment>
<evidence type="ECO:0008006" key="6">
    <source>
        <dbReference type="Google" id="ProtNLM"/>
    </source>
</evidence>
<protein>
    <recommendedName>
        <fullName evidence="6">TIGR01777 family protein</fullName>
    </recommendedName>
</protein>